<evidence type="ECO:0000256" key="2">
    <source>
        <dbReference type="ARBA" id="ARBA00022723"/>
    </source>
</evidence>
<keyword evidence="11" id="KW-1185">Reference proteome</keyword>
<evidence type="ECO:0000256" key="4">
    <source>
        <dbReference type="ARBA" id="ARBA00022786"/>
    </source>
</evidence>
<dbReference type="EMBL" id="AAYY01000004">
    <property type="protein sequence ID" value="EDP43964.1"/>
    <property type="molecule type" value="Genomic_DNA"/>
</dbReference>
<reference evidence="10 11" key="1">
    <citation type="journal article" date="2007" name="Proc. Natl. Acad. Sci. U.S.A.">
        <title>Dandruff-associated Malassezia genomes reveal convergent and divergent virulence traits shared with plant and human fungal pathogens.</title>
        <authorList>
            <person name="Xu J."/>
            <person name="Saunders C.W."/>
            <person name="Hu P."/>
            <person name="Grant R.A."/>
            <person name="Boekhout T."/>
            <person name="Kuramae E.E."/>
            <person name="Kronstad J.W."/>
            <person name="Deangelis Y.M."/>
            <person name="Reeder N.L."/>
            <person name="Johnstone K.R."/>
            <person name="Leland M."/>
            <person name="Fieno A.M."/>
            <person name="Begley W.M."/>
            <person name="Sun Y."/>
            <person name="Lacey M.P."/>
            <person name="Chaudhary T."/>
            <person name="Keough T."/>
            <person name="Chu L."/>
            <person name="Sears R."/>
            <person name="Yuan B."/>
            <person name="Dawson T.L.Jr."/>
        </authorList>
    </citation>
    <scope>NUCLEOTIDE SEQUENCE [LARGE SCALE GENOMIC DNA]</scope>
    <source>
        <strain evidence="11">ATCC MYA-4612 / CBS 7966</strain>
    </source>
</reference>
<organism evidence="10 11">
    <name type="scientific">Malassezia globosa (strain ATCC MYA-4612 / CBS 7966)</name>
    <name type="common">Dandruff-associated fungus</name>
    <dbReference type="NCBI Taxonomy" id="425265"/>
    <lineage>
        <taxon>Eukaryota</taxon>
        <taxon>Fungi</taxon>
        <taxon>Dikarya</taxon>
        <taxon>Basidiomycota</taxon>
        <taxon>Ustilaginomycotina</taxon>
        <taxon>Malasseziomycetes</taxon>
        <taxon>Malasseziales</taxon>
        <taxon>Malasseziaceae</taxon>
        <taxon>Malassezia</taxon>
    </lineage>
</organism>
<protein>
    <recommendedName>
        <fullName evidence="12">FHA domain-containing protein</fullName>
    </recommendedName>
</protein>
<dbReference type="GO" id="GO:0016567">
    <property type="term" value="P:protein ubiquitination"/>
    <property type="evidence" value="ECO:0007669"/>
    <property type="project" value="TreeGrafter"/>
</dbReference>
<feature type="region of interest" description="Disordered" evidence="7">
    <location>
        <begin position="40"/>
        <end position="122"/>
    </location>
</feature>
<feature type="region of interest" description="Disordered" evidence="7">
    <location>
        <begin position="1"/>
        <end position="23"/>
    </location>
</feature>
<keyword evidence="5" id="KW-0862">Zinc</keyword>
<name>A8PX85_MALGO</name>
<dbReference type="GO" id="GO:0006511">
    <property type="term" value="P:ubiquitin-dependent protein catabolic process"/>
    <property type="evidence" value="ECO:0007669"/>
    <property type="project" value="TreeGrafter"/>
</dbReference>
<dbReference type="Pfam" id="PF17123">
    <property type="entry name" value="zf-RING_11"/>
    <property type="match status" value="1"/>
</dbReference>
<dbReference type="GO" id="GO:0061630">
    <property type="term" value="F:ubiquitin protein ligase activity"/>
    <property type="evidence" value="ECO:0007669"/>
    <property type="project" value="TreeGrafter"/>
</dbReference>
<keyword evidence="1" id="KW-0808">Transferase</keyword>
<dbReference type="InterPro" id="IPR013083">
    <property type="entry name" value="Znf_RING/FYVE/PHD"/>
</dbReference>
<keyword evidence="4" id="KW-0833">Ubl conjugation pathway</keyword>
<comment type="caution">
    <text evidence="10">The sequence shown here is derived from an EMBL/GenBank/DDBJ whole genome shotgun (WGS) entry which is preliminary data.</text>
</comment>
<dbReference type="RefSeq" id="XP_001731178.1">
    <property type="nucleotide sequence ID" value="XM_001731126.1"/>
</dbReference>
<feature type="compositionally biased region" description="Polar residues" evidence="7">
    <location>
        <begin position="11"/>
        <end position="20"/>
    </location>
</feature>
<dbReference type="InParanoid" id="A8PX85"/>
<evidence type="ECO:0000256" key="5">
    <source>
        <dbReference type="ARBA" id="ARBA00022833"/>
    </source>
</evidence>
<feature type="region of interest" description="Disordered" evidence="7">
    <location>
        <begin position="313"/>
        <end position="338"/>
    </location>
</feature>
<evidence type="ECO:0000313" key="10">
    <source>
        <dbReference type="EMBL" id="EDP43964.1"/>
    </source>
</evidence>
<feature type="domain" description="FHA" evidence="8">
    <location>
        <begin position="209"/>
        <end position="258"/>
    </location>
</feature>
<feature type="region of interest" description="Disordered" evidence="7">
    <location>
        <begin position="396"/>
        <end position="430"/>
    </location>
</feature>
<feature type="domain" description="RING-type" evidence="9">
    <location>
        <begin position="345"/>
        <end position="389"/>
    </location>
</feature>
<dbReference type="SUPFAM" id="SSF57850">
    <property type="entry name" value="RING/U-box"/>
    <property type="match status" value="1"/>
</dbReference>
<dbReference type="GeneID" id="5855485"/>
<keyword evidence="3 6" id="KW-0863">Zinc-finger</keyword>
<dbReference type="Pfam" id="PF00498">
    <property type="entry name" value="FHA"/>
    <property type="match status" value="1"/>
</dbReference>
<gene>
    <name evidence="10" type="ORF">MGL_1361</name>
</gene>
<evidence type="ECO:0000259" key="9">
    <source>
        <dbReference type="PROSITE" id="PS50089"/>
    </source>
</evidence>
<dbReference type="PROSITE" id="PS50006">
    <property type="entry name" value="FHA_DOMAIN"/>
    <property type="match status" value="1"/>
</dbReference>
<feature type="compositionally biased region" description="Polar residues" evidence="7">
    <location>
        <begin position="51"/>
        <end position="69"/>
    </location>
</feature>
<dbReference type="SMART" id="SM00240">
    <property type="entry name" value="FHA"/>
    <property type="match status" value="1"/>
</dbReference>
<proteinExistence type="predicted"/>
<evidence type="ECO:0000259" key="8">
    <source>
        <dbReference type="PROSITE" id="PS50006"/>
    </source>
</evidence>
<dbReference type="SUPFAM" id="SSF49879">
    <property type="entry name" value="SMAD/FHA domain"/>
    <property type="match status" value="1"/>
</dbReference>
<dbReference type="GO" id="GO:0032153">
    <property type="term" value="C:cell division site"/>
    <property type="evidence" value="ECO:0007669"/>
    <property type="project" value="TreeGrafter"/>
</dbReference>
<dbReference type="STRING" id="425265.A8PX85"/>
<feature type="compositionally biased region" description="Polar residues" evidence="7">
    <location>
        <begin position="488"/>
        <end position="499"/>
    </location>
</feature>
<keyword evidence="2" id="KW-0479">Metal-binding</keyword>
<evidence type="ECO:0000313" key="11">
    <source>
        <dbReference type="Proteomes" id="UP000008837"/>
    </source>
</evidence>
<dbReference type="KEGG" id="mgl:MGL_1361"/>
<dbReference type="Proteomes" id="UP000008837">
    <property type="component" value="Unassembled WGS sequence"/>
</dbReference>
<dbReference type="InterPro" id="IPR000253">
    <property type="entry name" value="FHA_dom"/>
</dbReference>
<dbReference type="PANTHER" id="PTHR15067:SF7">
    <property type="entry name" value="E3 UBIQUITIN-PROTEIN LIGASE DMA1-RELATED"/>
    <property type="match status" value="1"/>
</dbReference>
<dbReference type="OMA" id="ECCICLL"/>
<dbReference type="GO" id="GO:0008270">
    <property type="term" value="F:zinc ion binding"/>
    <property type="evidence" value="ECO:0007669"/>
    <property type="project" value="UniProtKB-KW"/>
</dbReference>
<sequence>METDTSEGIPANTSSSQPVNPFNLMPRTLGNVFRRYSFSNTNATPAEPSSMHGQASPASSGNHSATYQPPASPSVHRTPRSSHRSATFSFPPRAQKHEDSCNPANDRISAPASESRSGSDSLDLALTEAASTRRMKKIRLTPIIDSTRPLMFFPAELELLEGGPAVQIGRYSEKCLELDADNASEPPYNGADSVSSKATAAKQVMKKPVIIGRHKTYIAFQSKVVSRQHAELWCDLSGRLFLRDTKSSSGTFVNRTRLSPPGVFSRPYELKEGDWIQFGIDFQGGTQDYYRAIKVRFESNYKLDVRPTEYGNNVLRKLQRESPPKTSSTSKSDAPQHNNPGLSECCICLLKIRVSQALFIAPCSHMFHFKCIRPMIMLHHPGFSCPLCRSFHDMDADPQDDTDEENHLTQPNPNSKIVTGNFPRPSKLLPLPPDVRVSEVRETLETNADVTTIELNDMASFISDQSNNVLDDTHDNAFSTPLLEPRTLGQNDSAEGSSV</sequence>
<dbReference type="PANTHER" id="PTHR15067">
    <property type="entry name" value="E3 UBIQUITIN-PROTEIN LIGASE RNF8"/>
    <property type="match status" value="1"/>
</dbReference>
<dbReference type="OrthoDB" id="687730at2759"/>
<feature type="compositionally biased region" description="Polar residues" evidence="7">
    <location>
        <begin position="408"/>
        <end position="418"/>
    </location>
</feature>
<evidence type="ECO:0000256" key="6">
    <source>
        <dbReference type="PROSITE-ProRule" id="PRU00175"/>
    </source>
</evidence>
<dbReference type="GO" id="GO:0005829">
    <property type="term" value="C:cytosol"/>
    <property type="evidence" value="ECO:0007669"/>
    <property type="project" value="TreeGrafter"/>
</dbReference>
<evidence type="ECO:0000256" key="3">
    <source>
        <dbReference type="ARBA" id="ARBA00022771"/>
    </source>
</evidence>
<feature type="region of interest" description="Disordered" evidence="7">
    <location>
        <begin position="472"/>
        <end position="499"/>
    </location>
</feature>
<dbReference type="VEuPathDB" id="FungiDB:MGL_1361"/>
<dbReference type="InterPro" id="IPR001841">
    <property type="entry name" value="Znf_RING"/>
</dbReference>
<dbReference type="InterPro" id="IPR008984">
    <property type="entry name" value="SMAD_FHA_dom_sf"/>
</dbReference>
<accession>A8PX85</accession>
<dbReference type="SMART" id="SM00184">
    <property type="entry name" value="RING"/>
    <property type="match status" value="1"/>
</dbReference>
<dbReference type="Gene3D" id="2.60.200.20">
    <property type="match status" value="1"/>
</dbReference>
<dbReference type="GO" id="GO:0000151">
    <property type="term" value="C:ubiquitin ligase complex"/>
    <property type="evidence" value="ECO:0007669"/>
    <property type="project" value="TreeGrafter"/>
</dbReference>
<evidence type="ECO:0008006" key="12">
    <source>
        <dbReference type="Google" id="ProtNLM"/>
    </source>
</evidence>
<evidence type="ECO:0000256" key="1">
    <source>
        <dbReference type="ARBA" id="ARBA00022679"/>
    </source>
</evidence>
<dbReference type="AlphaFoldDB" id="A8PX85"/>
<dbReference type="PROSITE" id="PS50089">
    <property type="entry name" value="ZF_RING_2"/>
    <property type="match status" value="1"/>
</dbReference>
<evidence type="ECO:0000256" key="7">
    <source>
        <dbReference type="SAM" id="MobiDB-lite"/>
    </source>
</evidence>
<dbReference type="Gene3D" id="3.30.40.10">
    <property type="entry name" value="Zinc/RING finger domain, C3HC4 (zinc finger)"/>
    <property type="match status" value="1"/>
</dbReference>